<feature type="compositionally biased region" description="Basic and acidic residues" evidence="1">
    <location>
        <begin position="536"/>
        <end position="545"/>
    </location>
</feature>
<feature type="compositionally biased region" description="Low complexity" evidence="1">
    <location>
        <begin position="41"/>
        <end position="55"/>
    </location>
</feature>
<proteinExistence type="predicted"/>
<organism evidence="2 3">
    <name type="scientific">Plakobranchus ocellatus</name>
    <dbReference type="NCBI Taxonomy" id="259542"/>
    <lineage>
        <taxon>Eukaryota</taxon>
        <taxon>Metazoa</taxon>
        <taxon>Spiralia</taxon>
        <taxon>Lophotrochozoa</taxon>
        <taxon>Mollusca</taxon>
        <taxon>Gastropoda</taxon>
        <taxon>Heterobranchia</taxon>
        <taxon>Euthyneura</taxon>
        <taxon>Panpulmonata</taxon>
        <taxon>Sacoglossa</taxon>
        <taxon>Placobranchoidea</taxon>
        <taxon>Plakobranchidae</taxon>
        <taxon>Plakobranchus</taxon>
    </lineage>
</organism>
<feature type="region of interest" description="Disordered" evidence="1">
    <location>
        <begin position="18"/>
        <end position="218"/>
    </location>
</feature>
<feature type="region of interest" description="Disordered" evidence="1">
    <location>
        <begin position="530"/>
        <end position="725"/>
    </location>
</feature>
<dbReference type="Proteomes" id="UP000735302">
    <property type="component" value="Unassembled WGS sequence"/>
</dbReference>
<accession>A0AAV3ZXW9</accession>
<dbReference type="AlphaFoldDB" id="A0AAV3ZXW9"/>
<feature type="compositionally biased region" description="Pro residues" evidence="1">
    <location>
        <begin position="643"/>
        <end position="658"/>
    </location>
</feature>
<feature type="compositionally biased region" description="Basic and acidic residues" evidence="1">
    <location>
        <begin position="232"/>
        <end position="242"/>
    </location>
</feature>
<sequence length="757" mass="81258">MATQTDAFDPRAEVLAASRYRSGSVKMDNRETQPPVAAQETGSSISTSSSKSTTSQFRNLRTKFEEKDAAASGGQISRPSNTLFGSSVSKMKQRFQAGRPDDNVGDAPSGPVAARGRSNDRSPESKRKKVSEGHGSPIAPALDPKRRTCSVDSALPSGQQHLPVYASPPLSPTHTLPAKGLTSGRDSKTKQGFSSVANQKPSEPATEPALSEPTNHVQRFNYTMALFARMEEETRRAQEREKVIRRKVSPSRLSIQTGGTSSPLLSPSAHENHSFPSPNTDSLQRSRRSKSIPQESISEVSSSRPNSDCIVLPDGPEEERFRSGSDKSQGSDDLKTETAVRSPLRTKEGRDRNGKFLDAGSVEASSDLKETKVSSESSNRAVITSEKSKLTQAIPSVAEDPDLPPTSVLPHSSRLDHSSRPSQRAQHQAKPATTPGLSSSAPTSASSSPHSRTSDARAGAGRHSEQSLPSSTSETSADVVTRRLGRTAKTDASSRQQQEETAKKRLSKEEIESALERADTYLANLEAVPDTLPVKKNSEHPRHTESSTAAARRRFLYGDTSASPSPPSSSSSSPSKKRSSVQSDQTDGSTDIMVAQTAKTQHASAPASQTPTSAFDELSMLLRDADEDVSAGGEKDRSQQVPNTPPPPYHEAPEPPPYEIATSSSSMLISQRVSSSEQQETVTSRPVPVPRRAAPPVPQQPPASRTTPPPPAPEPGSAEFVRQLRTQGNRHALILDKDTADDLILPEEHLAHHNLDG</sequence>
<feature type="compositionally biased region" description="Polar residues" evidence="1">
    <location>
        <begin position="661"/>
        <end position="684"/>
    </location>
</feature>
<evidence type="ECO:0000313" key="3">
    <source>
        <dbReference type="Proteomes" id="UP000735302"/>
    </source>
</evidence>
<feature type="compositionally biased region" description="Polar residues" evidence="1">
    <location>
        <begin position="466"/>
        <end position="478"/>
    </location>
</feature>
<comment type="caution">
    <text evidence="2">The sequence shown here is derived from an EMBL/GenBank/DDBJ whole genome shotgun (WGS) entry which is preliminary data.</text>
</comment>
<dbReference type="EMBL" id="BLXT01003024">
    <property type="protein sequence ID" value="GFN99737.1"/>
    <property type="molecule type" value="Genomic_DNA"/>
</dbReference>
<name>A0AAV3ZXW9_9GAST</name>
<feature type="compositionally biased region" description="Basic and acidic residues" evidence="1">
    <location>
        <begin position="497"/>
        <end position="510"/>
    </location>
</feature>
<evidence type="ECO:0000313" key="2">
    <source>
        <dbReference type="EMBL" id="GFN99737.1"/>
    </source>
</evidence>
<feature type="compositionally biased region" description="Polar residues" evidence="1">
    <location>
        <begin position="190"/>
        <end position="201"/>
    </location>
</feature>
<feature type="compositionally biased region" description="Polar residues" evidence="1">
    <location>
        <begin position="251"/>
        <end position="265"/>
    </location>
</feature>
<feature type="compositionally biased region" description="Polar residues" evidence="1">
    <location>
        <begin position="291"/>
        <end position="306"/>
    </location>
</feature>
<keyword evidence="3" id="KW-1185">Reference proteome</keyword>
<feature type="compositionally biased region" description="Low complexity" evidence="1">
    <location>
        <begin position="431"/>
        <end position="451"/>
    </location>
</feature>
<reference evidence="2 3" key="1">
    <citation type="journal article" date="2021" name="Elife">
        <title>Chloroplast acquisition without the gene transfer in kleptoplastic sea slugs, Plakobranchus ocellatus.</title>
        <authorList>
            <person name="Maeda T."/>
            <person name="Takahashi S."/>
            <person name="Yoshida T."/>
            <person name="Shimamura S."/>
            <person name="Takaki Y."/>
            <person name="Nagai Y."/>
            <person name="Toyoda A."/>
            <person name="Suzuki Y."/>
            <person name="Arimoto A."/>
            <person name="Ishii H."/>
            <person name="Satoh N."/>
            <person name="Nishiyama T."/>
            <person name="Hasebe M."/>
            <person name="Maruyama T."/>
            <person name="Minagawa J."/>
            <person name="Obokata J."/>
            <person name="Shigenobu S."/>
        </authorList>
    </citation>
    <scope>NUCLEOTIDE SEQUENCE [LARGE SCALE GENOMIC DNA]</scope>
</reference>
<feature type="compositionally biased region" description="Low complexity" evidence="1">
    <location>
        <begin position="603"/>
        <end position="614"/>
    </location>
</feature>
<evidence type="ECO:0000256" key="1">
    <source>
        <dbReference type="SAM" id="MobiDB-lite"/>
    </source>
</evidence>
<feature type="compositionally biased region" description="Basic and acidic residues" evidence="1">
    <location>
        <begin position="345"/>
        <end position="355"/>
    </location>
</feature>
<feature type="compositionally biased region" description="Pro residues" evidence="1">
    <location>
        <begin position="687"/>
        <end position="714"/>
    </location>
</feature>
<protein>
    <submittedName>
        <fullName evidence="2">Uncharacterized protein</fullName>
    </submittedName>
</protein>
<feature type="compositionally biased region" description="Polar residues" evidence="1">
    <location>
        <begin position="274"/>
        <end position="283"/>
    </location>
</feature>
<feature type="compositionally biased region" description="Polar residues" evidence="1">
    <location>
        <begin position="74"/>
        <end position="90"/>
    </location>
</feature>
<gene>
    <name evidence="2" type="ORF">PoB_002624300</name>
</gene>
<feature type="region of interest" description="Disordered" evidence="1">
    <location>
        <begin position="232"/>
        <end position="510"/>
    </location>
</feature>
<feature type="compositionally biased region" description="Basic and acidic residues" evidence="1">
    <location>
        <begin position="318"/>
        <end position="338"/>
    </location>
</feature>